<keyword evidence="4 5" id="KW-0274">FAD</keyword>
<reference evidence="9" key="1">
    <citation type="journal article" date="2014" name="Int. J. Syst. Evol. Microbiol.">
        <title>Complete genome sequence of Corynebacterium casei LMG S-19264T (=DSM 44701T), isolated from a smear-ripened cheese.</title>
        <authorList>
            <consortium name="US DOE Joint Genome Institute (JGI-PGF)"/>
            <person name="Walter F."/>
            <person name="Albersmeier A."/>
            <person name="Kalinowski J."/>
            <person name="Ruckert C."/>
        </authorList>
    </citation>
    <scope>NUCLEOTIDE SEQUENCE</scope>
    <source>
        <strain evidence="9">CGMCC 4.7679</strain>
    </source>
</reference>
<dbReference type="SUPFAM" id="SSF51905">
    <property type="entry name" value="FAD/NAD(P)-binding domain"/>
    <property type="match status" value="1"/>
</dbReference>
<proteinExistence type="inferred from homology"/>
<dbReference type="Gene3D" id="3.50.50.60">
    <property type="entry name" value="FAD/NAD(P)-binding domain"/>
    <property type="match status" value="1"/>
</dbReference>
<feature type="binding site" evidence="5">
    <location>
        <begin position="90"/>
        <end position="93"/>
    </location>
    <ligand>
        <name>FAD</name>
        <dbReference type="ChEBI" id="CHEBI:57692"/>
    </ligand>
</feature>
<dbReference type="PIRSF" id="PIRSF000137">
    <property type="entry name" value="Alcohol_oxidase"/>
    <property type="match status" value="1"/>
</dbReference>
<reference evidence="9" key="2">
    <citation type="submission" date="2020-09" db="EMBL/GenBank/DDBJ databases">
        <authorList>
            <person name="Sun Q."/>
            <person name="Zhou Y."/>
        </authorList>
    </citation>
    <scope>NUCLEOTIDE SEQUENCE</scope>
    <source>
        <strain evidence="9">CGMCC 4.7679</strain>
    </source>
</reference>
<dbReference type="InterPro" id="IPR007867">
    <property type="entry name" value="GMC_OxRtase_C"/>
</dbReference>
<dbReference type="PROSITE" id="PS00623">
    <property type="entry name" value="GMC_OXRED_1"/>
    <property type="match status" value="1"/>
</dbReference>
<evidence type="ECO:0000256" key="1">
    <source>
        <dbReference type="ARBA" id="ARBA00001974"/>
    </source>
</evidence>
<feature type="domain" description="Glucose-methanol-choline oxidoreductase N-terminal" evidence="8">
    <location>
        <begin position="252"/>
        <end position="266"/>
    </location>
</feature>
<name>A0A8H9IN77_9PSEU</name>
<evidence type="ECO:0000259" key="8">
    <source>
        <dbReference type="PROSITE" id="PS00624"/>
    </source>
</evidence>
<evidence type="ECO:0000256" key="6">
    <source>
        <dbReference type="RuleBase" id="RU003968"/>
    </source>
</evidence>
<organism evidence="9 10">
    <name type="scientific">Amycolatopsis bartoniae</name>
    <dbReference type="NCBI Taxonomy" id="941986"/>
    <lineage>
        <taxon>Bacteria</taxon>
        <taxon>Bacillati</taxon>
        <taxon>Actinomycetota</taxon>
        <taxon>Actinomycetes</taxon>
        <taxon>Pseudonocardiales</taxon>
        <taxon>Pseudonocardiaceae</taxon>
        <taxon>Amycolatopsis</taxon>
    </lineage>
</organism>
<dbReference type="SUPFAM" id="SSF54373">
    <property type="entry name" value="FAD-linked reductases, C-terminal domain"/>
    <property type="match status" value="1"/>
</dbReference>
<evidence type="ECO:0000256" key="5">
    <source>
        <dbReference type="PIRSR" id="PIRSR000137-2"/>
    </source>
</evidence>
<evidence type="ECO:0000313" key="10">
    <source>
        <dbReference type="Proteomes" id="UP000658656"/>
    </source>
</evidence>
<evidence type="ECO:0000256" key="3">
    <source>
        <dbReference type="ARBA" id="ARBA00022630"/>
    </source>
</evidence>
<dbReference type="InterPro" id="IPR012132">
    <property type="entry name" value="GMC_OxRdtase"/>
</dbReference>
<dbReference type="PROSITE" id="PS00624">
    <property type="entry name" value="GMC_OXRED_2"/>
    <property type="match status" value="1"/>
</dbReference>
<sequence>MAGEWDYVVVGAGSAGCVLAERLSESPGNRVLVLEAGGRDLNPMVHLPVGLYRLPRSVDWNYFGEPDESLDGRVDRWLAGKIVGGGSSVNGMVWVRGDPADFDEWARLGATGWDYSSVLPYFRRSETYAGGGDAYRGDRGPQHVAQVAVEHRLNDAFLTAATQAGLPFNTDYNGAAQHGASRTQLSQRRGLRASTARGYLAQAWRRSNCTVRTHATVTRVLFEGTRAVGVEVLQKGRRVEVRAAREVILSAGAIASPKLLMLSGVGPAARLRAHGIDVVADVPGVGENLSEHACLPITFDVNIPSLVQEATPWGFVRHGARFVATGRGAATASAAQALVFGTYDGRPGRTDVEIMFAPFSMAKPSAGAKGHDMHAMKLAGTPMARALVCPVHPHGRGRISLRSASFSDPPVISRPLLGDARDAKQLVEAVRFAREIVDAPAFRKHVNVEVLPGPDAKSDEDILAVARRTVYGGQHASGTCRMGSDDEAVVSPELAVRGVSGLRVADASVMPSLTSGNTNAPVIMIGERAADFALNASVGA</sequence>
<dbReference type="GO" id="GO:0050660">
    <property type="term" value="F:flavin adenine dinucleotide binding"/>
    <property type="evidence" value="ECO:0007669"/>
    <property type="project" value="InterPro"/>
</dbReference>
<evidence type="ECO:0000256" key="4">
    <source>
        <dbReference type="ARBA" id="ARBA00022827"/>
    </source>
</evidence>
<dbReference type="InterPro" id="IPR000172">
    <property type="entry name" value="GMC_OxRdtase_N"/>
</dbReference>
<feature type="binding site" evidence="5">
    <location>
        <position position="217"/>
    </location>
    <ligand>
        <name>FAD</name>
        <dbReference type="ChEBI" id="CHEBI:57692"/>
    </ligand>
</feature>
<dbReference type="GO" id="GO:0016614">
    <property type="term" value="F:oxidoreductase activity, acting on CH-OH group of donors"/>
    <property type="evidence" value="ECO:0007669"/>
    <property type="project" value="InterPro"/>
</dbReference>
<dbReference type="AlphaFoldDB" id="A0A8H9IN77"/>
<dbReference type="Gene3D" id="3.30.560.10">
    <property type="entry name" value="Glucose Oxidase, domain 3"/>
    <property type="match status" value="1"/>
</dbReference>
<gene>
    <name evidence="9" type="ORF">GCM10017566_07170</name>
</gene>
<dbReference type="InterPro" id="IPR036188">
    <property type="entry name" value="FAD/NAD-bd_sf"/>
</dbReference>
<comment type="cofactor">
    <cofactor evidence="1 5">
        <name>FAD</name>
        <dbReference type="ChEBI" id="CHEBI:57692"/>
    </cofactor>
</comment>
<comment type="caution">
    <text evidence="9">The sequence shown here is derived from an EMBL/GenBank/DDBJ whole genome shotgun (WGS) entry which is preliminary data.</text>
</comment>
<comment type="similarity">
    <text evidence="2 6">Belongs to the GMC oxidoreductase family.</text>
</comment>
<feature type="domain" description="Glucose-methanol-choline oxidoreductase N-terminal" evidence="7">
    <location>
        <begin position="80"/>
        <end position="103"/>
    </location>
</feature>
<evidence type="ECO:0000256" key="2">
    <source>
        <dbReference type="ARBA" id="ARBA00010790"/>
    </source>
</evidence>
<accession>A0A8H9IN77</accession>
<keyword evidence="3 6" id="KW-0285">Flavoprotein</keyword>
<dbReference type="Pfam" id="PF05199">
    <property type="entry name" value="GMC_oxred_C"/>
    <property type="match status" value="1"/>
</dbReference>
<evidence type="ECO:0000259" key="7">
    <source>
        <dbReference type="PROSITE" id="PS00623"/>
    </source>
</evidence>
<dbReference type="Pfam" id="PF00732">
    <property type="entry name" value="GMC_oxred_N"/>
    <property type="match status" value="1"/>
</dbReference>
<dbReference type="Proteomes" id="UP000658656">
    <property type="component" value="Unassembled WGS sequence"/>
</dbReference>
<evidence type="ECO:0000313" key="9">
    <source>
        <dbReference type="EMBL" id="GHF36633.1"/>
    </source>
</evidence>
<keyword evidence="10" id="KW-1185">Reference proteome</keyword>
<dbReference type="EMBL" id="BNAV01000001">
    <property type="protein sequence ID" value="GHF36633.1"/>
    <property type="molecule type" value="Genomic_DNA"/>
</dbReference>
<dbReference type="PANTHER" id="PTHR11552:SF147">
    <property type="entry name" value="CHOLINE DEHYDROGENASE, MITOCHONDRIAL"/>
    <property type="match status" value="1"/>
</dbReference>
<protein>
    <submittedName>
        <fullName evidence="9">Choline dehydrogenase</fullName>
    </submittedName>
</protein>
<dbReference type="PANTHER" id="PTHR11552">
    <property type="entry name" value="GLUCOSE-METHANOL-CHOLINE GMC OXIDOREDUCTASE"/>
    <property type="match status" value="1"/>
</dbReference>